<evidence type="ECO:0000313" key="1">
    <source>
        <dbReference type="EMBL" id="EHQ28083.1"/>
    </source>
</evidence>
<name>H1Y4N9_9SPHI</name>
<dbReference type="EMBL" id="CM001403">
    <property type="protein sequence ID" value="EHQ28083.1"/>
    <property type="molecule type" value="Genomic_DNA"/>
</dbReference>
<dbReference type="HOGENOM" id="CLU_833466_0_0_10"/>
<protein>
    <submittedName>
        <fullName evidence="1">Hypothetical membrane-associated protein</fullName>
    </submittedName>
</protein>
<proteinExistence type="predicted"/>
<organism evidence="1 2">
    <name type="scientific">Mucilaginibacter paludis DSM 18603</name>
    <dbReference type="NCBI Taxonomy" id="714943"/>
    <lineage>
        <taxon>Bacteria</taxon>
        <taxon>Pseudomonadati</taxon>
        <taxon>Bacteroidota</taxon>
        <taxon>Sphingobacteriia</taxon>
        <taxon>Sphingobacteriales</taxon>
        <taxon>Sphingobacteriaceae</taxon>
        <taxon>Mucilaginibacter</taxon>
    </lineage>
</organism>
<sequence>MKAITYTTTSTENIAGISNRTHVNNPIGYAYETDTHFVHFYGKNVRWWTISNGITVTEQKTGSLENWVRKTFGAQHIKPMLSEPGVVNKCVWRPGLFFQDDTFKAFNFTAKEMRLSSQSIKLLIERLDELFVYIEPNQSSFGTYSHKTRELLILASTEVENFWNVYMSLSSVPKQNGRTYTTNDYVKLAQHLHLKEYKFALQAYEGIAPIIPFSNWDSLSPTKSLDWYDSYNKTKHDRNSNFSEATLLNCIKAVVANLVMFSVMYSPHALYDQSNTFSSLVNQHFELELINMDPTKFYLPLIDTQGHVPTLLAFDSHSRYKPFVANVVGI</sequence>
<dbReference type="eggNOG" id="ENOG502Z9T2">
    <property type="taxonomic scope" value="Bacteria"/>
</dbReference>
<evidence type="ECO:0000313" key="2">
    <source>
        <dbReference type="Proteomes" id="UP000002774"/>
    </source>
</evidence>
<dbReference type="OrthoDB" id="7210418at2"/>
<keyword evidence="2" id="KW-1185">Reference proteome</keyword>
<dbReference type="AlphaFoldDB" id="H1Y4N9"/>
<dbReference type="RefSeq" id="WP_008508818.1">
    <property type="nucleotide sequence ID" value="NZ_CM001403.1"/>
</dbReference>
<dbReference type="Proteomes" id="UP000002774">
    <property type="component" value="Chromosome"/>
</dbReference>
<gene>
    <name evidence="1" type="ORF">Mucpa_3992</name>
</gene>
<dbReference type="STRING" id="714943.Mucpa_3992"/>
<accession>H1Y4N9</accession>
<reference evidence="1" key="1">
    <citation type="submission" date="2011-09" db="EMBL/GenBank/DDBJ databases">
        <title>The permanent draft genome of Mucilaginibacter paludis DSM 18603.</title>
        <authorList>
            <consortium name="US DOE Joint Genome Institute (JGI-PGF)"/>
            <person name="Lucas S."/>
            <person name="Han J."/>
            <person name="Lapidus A."/>
            <person name="Bruce D."/>
            <person name="Goodwin L."/>
            <person name="Pitluck S."/>
            <person name="Peters L."/>
            <person name="Kyrpides N."/>
            <person name="Mavromatis K."/>
            <person name="Ivanova N."/>
            <person name="Mikhailova N."/>
            <person name="Held B."/>
            <person name="Detter J.C."/>
            <person name="Tapia R."/>
            <person name="Han C."/>
            <person name="Land M."/>
            <person name="Hauser L."/>
            <person name="Markowitz V."/>
            <person name="Cheng J.-F."/>
            <person name="Hugenholtz P."/>
            <person name="Woyke T."/>
            <person name="Wu D."/>
            <person name="Tindall B."/>
            <person name="Brambilla E."/>
            <person name="Klenk H.-P."/>
            <person name="Eisen J.A."/>
        </authorList>
    </citation>
    <scope>NUCLEOTIDE SEQUENCE [LARGE SCALE GENOMIC DNA]</scope>
    <source>
        <strain evidence="1">DSM 18603</strain>
    </source>
</reference>